<comment type="cofactor">
    <cofactor evidence="1">
        <name>pyridoxal 5'-phosphate</name>
        <dbReference type="ChEBI" id="CHEBI:597326"/>
    </cofactor>
</comment>
<dbReference type="eggNOG" id="arCOG01431">
    <property type="taxonomic scope" value="Archaea"/>
</dbReference>
<evidence type="ECO:0000313" key="5">
    <source>
        <dbReference type="EMBL" id="BAB60296.1"/>
    </source>
</evidence>
<organism evidence="5 6">
    <name type="scientific">Thermoplasma volcanium (strain ATCC 51530 / DSM 4299 / JCM 9571 / NBRC 15438 / GSS1)</name>
    <dbReference type="NCBI Taxonomy" id="273116"/>
    <lineage>
        <taxon>Archaea</taxon>
        <taxon>Methanobacteriati</taxon>
        <taxon>Thermoplasmatota</taxon>
        <taxon>Thermoplasmata</taxon>
        <taxon>Thermoplasmatales</taxon>
        <taxon>Thermoplasmataceae</taxon>
        <taxon>Thermoplasma</taxon>
    </lineage>
</organism>
<name>Q979K7_THEVO</name>
<reference evidence="5 6" key="1">
    <citation type="journal article" date="1999" name="Proc. Jpn. Acad.">
        <title>Determination of the complete genomic DNA sequence of Thermoplasma volvanium GSS1.</title>
        <authorList>
            <person name="Kawashima T."/>
            <person name="Yamamoto Y."/>
            <person name="Aramaki H."/>
            <person name="Nunoshiba T."/>
            <person name="Kawamoto T."/>
            <person name="Watanabe K."/>
            <person name="Yamazaki M."/>
            <person name="Kanehori K."/>
            <person name="Amano N."/>
            <person name="Ohya Y."/>
            <person name="Makino K."/>
            <person name="Suzuki M."/>
        </authorList>
    </citation>
    <scope>NUCLEOTIDE SEQUENCE [LARGE SCALE GENOMIC DNA]</scope>
    <source>
        <strain evidence="6">ATCC 51530 / DSM 4299 / JCM 9571 / NBRC 15438 / GSS1</strain>
    </source>
</reference>
<feature type="domain" description="Tryptophan synthase beta chain-like PALP" evidence="4">
    <location>
        <begin position="2"/>
        <end position="120"/>
    </location>
</feature>
<dbReference type="PANTHER" id="PTHR48078:SF19">
    <property type="entry name" value="ACT DOMAIN-CONTAINING PROTEIN"/>
    <property type="match status" value="1"/>
</dbReference>
<protein>
    <submittedName>
        <fullName evidence="5">TVG1184036 protein</fullName>
    </submittedName>
</protein>
<dbReference type="KEGG" id="tvo:TVG1184036"/>
<dbReference type="AlphaFoldDB" id="Q979K7"/>
<dbReference type="PaxDb" id="273116-14325392"/>
<gene>
    <name evidence="5" type="ORF">TVG1184036</name>
</gene>
<reference evidence="5 6" key="2">
    <citation type="journal article" date="2000" name="Proc. Natl. Acad. Sci. U.S.A.">
        <title>Archaeal adaptation to higher temperatures revealed by genomic sequence of Thermoplasma volcanium.</title>
        <authorList>
            <person name="Kawashima T."/>
            <person name="Amano N."/>
            <person name="Koike H."/>
            <person name="Makino S."/>
            <person name="Higuchi S."/>
            <person name="Kawashima-Ohya Y."/>
            <person name="Watanabe K."/>
            <person name="Yamazaki M."/>
            <person name="Kanehori K."/>
            <person name="Kawamoto T."/>
            <person name="Nunoshiba T."/>
            <person name="Yamamoto Y."/>
            <person name="Aramaki H."/>
            <person name="Makino K."/>
            <person name="Suzuki M."/>
        </authorList>
    </citation>
    <scope>NUCLEOTIDE SEQUENCE [LARGE SCALE GENOMIC DNA]</scope>
    <source>
        <strain evidence="6">ATCC 51530 / DSM 4299 / JCM 9571 / NBRC 15438 / GSS1</strain>
    </source>
</reference>
<evidence type="ECO:0000256" key="1">
    <source>
        <dbReference type="ARBA" id="ARBA00001933"/>
    </source>
</evidence>
<dbReference type="SUPFAM" id="SSF53686">
    <property type="entry name" value="Tryptophan synthase beta subunit-like PLP-dependent enzymes"/>
    <property type="match status" value="1"/>
</dbReference>
<dbReference type="InterPro" id="IPR001926">
    <property type="entry name" value="TrpB-like_PALP"/>
</dbReference>
<dbReference type="OrthoDB" id="371827at2157"/>
<keyword evidence="6" id="KW-1185">Reference proteome</keyword>
<dbReference type="PhylomeDB" id="Q979K7"/>
<accession>Q979K7</accession>
<keyword evidence="2" id="KW-0663">Pyridoxal phosphate</keyword>
<dbReference type="GO" id="GO:0006565">
    <property type="term" value="P:L-serine catabolic process"/>
    <property type="evidence" value="ECO:0007669"/>
    <property type="project" value="TreeGrafter"/>
</dbReference>
<dbReference type="EMBL" id="BA000011">
    <property type="protein sequence ID" value="BAB60296.1"/>
    <property type="molecule type" value="Genomic_DNA"/>
</dbReference>
<dbReference type="InterPro" id="IPR050147">
    <property type="entry name" value="Ser/Thr_Dehydratase"/>
</dbReference>
<sequence>MMTDNSNPDNVDATRKLGGEVIFHGPKFNDARNYAEELAVKNGYRYFHSANEPLLVAGVGTHTPELIESDPEIDAIIVPVGDESGSRGAAIVAETMSKDIKVIGAQSEMFPAAYKARKSGVHE</sequence>
<proteinExistence type="predicted"/>
<dbReference type="GO" id="GO:0009097">
    <property type="term" value="P:isoleucine biosynthetic process"/>
    <property type="evidence" value="ECO:0007669"/>
    <property type="project" value="TreeGrafter"/>
</dbReference>
<evidence type="ECO:0000256" key="2">
    <source>
        <dbReference type="ARBA" id="ARBA00022898"/>
    </source>
</evidence>
<dbReference type="Proteomes" id="UP000001017">
    <property type="component" value="Chromosome"/>
</dbReference>
<dbReference type="Gene3D" id="3.40.50.1100">
    <property type="match status" value="2"/>
</dbReference>
<evidence type="ECO:0000259" key="4">
    <source>
        <dbReference type="Pfam" id="PF00291"/>
    </source>
</evidence>
<evidence type="ECO:0000256" key="3">
    <source>
        <dbReference type="ARBA" id="ARBA00023239"/>
    </source>
</evidence>
<dbReference type="GO" id="GO:0006567">
    <property type="term" value="P:L-threonine catabolic process"/>
    <property type="evidence" value="ECO:0007669"/>
    <property type="project" value="TreeGrafter"/>
</dbReference>
<dbReference type="HOGENOM" id="CLU_2010224_0_0_2"/>
<dbReference type="GO" id="GO:0004794">
    <property type="term" value="F:threonine deaminase activity"/>
    <property type="evidence" value="ECO:0007669"/>
    <property type="project" value="TreeGrafter"/>
</dbReference>
<dbReference type="Pfam" id="PF00291">
    <property type="entry name" value="PALP"/>
    <property type="match status" value="1"/>
</dbReference>
<dbReference type="STRING" id="273116.gene:9381954"/>
<evidence type="ECO:0000313" key="6">
    <source>
        <dbReference type="Proteomes" id="UP000001017"/>
    </source>
</evidence>
<keyword evidence="3" id="KW-0456">Lyase</keyword>
<dbReference type="GO" id="GO:0003941">
    <property type="term" value="F:L-serine ammonia-lyase activity"/>
    <property type="evidence" value="ECO:0007669"/>
    <property type="project" value="TreeGrafter"/>
</dbReference>
<dbReference type="PANTHER" id="PTHR48078">
    <property type="entry name" value="THREONINE DEHYDRATASE, MITOCHONDRIAL-RELATED"/>
    <property type="match status" value="1"/>
</dbReference>
<dbReference type="InterPro" id="IPR036052">
    <property type="entry name" value="TrpB-like_PALP_sf"/>
</dbReference>